<dbReference type="EMBL" id="JACHKA010000001">
    <property type="protein sequence ID" value="MBB5984960.1"/>
    <property type="molecule type" value="Genomic_DNA"/>
</dbReference>
<protein>
    <recommendedName>
        <fullName evidence="3">DNA topoisomerase</fullName>
        <ecNumber evidence="3">5.6.2.1</ecNumber>
    </recommendedName>
</protein>
<sequence>MSQSLVFVDDSLPGITRRKVRSHWAYFDAQGERITDREEIDRLNAVGLPPAYADAWFAPRPDAHILATGIDARGRKQYRYHPDFTAERASLKFDRCVAFGHALPRIRARVEKDMGSRLLSRERAIASVVYLLDSGRIRIGNEAYARTNRSFGATTLRMRHAKVAGGKLMLRFRAKSGKLCEIGMTDRRLIRFVKRMQDLPGQHLFQHLREDGDAAPITSSDVNGYIQETMGADFTAKQFRIWRASSLALEWLADDANGPGINAMLAFVSEHLCNTPAVARKAYVHPRLLDLAKAGREARREAIRLPRRTRWLSRPERGLIALLESGA</sequence>
<evidence type="ECO:0000256" key="1">
    <source>
        <dbReference type="ARBA" id="ARBA00000213"/>
    </source>
</evidence>
<comment type="catalytic activity">
    <reaction evidence="1">
        <text>ATP-independent breakage of single-stranded DNA, followed by passage and rejoining.</text>
        <dbReference type="EC" id="5.6.2.1"/>
    </reaction>
</comment>
<dbReference type="PRINTS" id="PR00416">
    <property type="entry name" value="EUTPISMRASEI"/>
</dbReference>
<evidence type="ECO:0000256" key="2">
    <source>
        <dbReference type="ARBA" id="ARBA00006645"/>
    </source>
</evidence>
<evidence type="ECO:0000256" key="6">
    <source>
        <dbReference type="ARBA" id="ARBA00023235"/>
    </source>
</evidence>
<dbReference type="Gene3D" id="3.30.66.10">
    <property type="entry name" value="DNA topoisomerase I domain"/>
    <property type="match status" value="1"/>
</dbReference>
<evidence type="ECO:0000259" key="7">
    <source>
        <dbReference type="Pfam" id="PF01028"/>
    </source>
</evidence>
<dbReference type="Gene3D" id="3.90.15.10">
    <property type="entry name" value="Topoisomerase I, Chain A, domain 3"/>
    <property type="match status" value="1"/>
</dbReference>
<dbReference type="Pfam" id="PF21338">
    <property type="entry name" value="Top1B_N_bact"/>
    <property type="match status" value="1"/>
</dbReference>
<evidence type="ECO:0000256" key="4">
    <source>
        <dbReference type="ARBA" id="ARBA00023029"/>
    </source>
</evidence>
<dbReference type="InterPro" id="IPR001631">
    <property type="entry name" value="TopoI"/>
</dbReference>
<feature type="domain" description="DNA topoisomerase IB N-terminal" evidence="8">
    <location>
        <begin position="24"/>
        <end position="71"/>
    </location>
</feature>
<dbReference type="InterPro" id="IPR035447">
    <property type="entry name" value="DNA_topo_I_N_sf"/>
</dbReference>
<dbReference type="SUPFAM" id="SSF56349">
    <property type="entry name" value="DNA breaking-rejoining enzymes"/>
    <property type="match status" value="1"/>
</dbReference>
<comment type="caution">
    <text evidence="9">The sequence shown here is derived from an EMBL/GenBank/DDBJ whole genome shotgun (WGS) entry which is preliminary data.</text>
</comment>
<dbReference type="Proteomes" id="UP001138540">
    <property type="component" value="Unassembled WGS sequence"/>
</dbReference>
<keyword evidence="4" id="KW-0799">Topoisomerase</keyword>
<dbReference type="Pfam" id="PF01028">
    <property type="entry name" value="Topoisom_I"/>
    <property type="match status" value="1"/>
</dbReference>
<dbReference type="InterPro" id="IPR049331">
    <property type="entry name" value="Top1B_N_bact"/>
</dbReference>
<evidence type="ECO:0000256" key="5">
    <source>
        <dbReference type="ARBA" id="ARBA00023125"/>
    </source>
</evidence>
<evidence type="ECO:0000256" key="3">
    <source>
        <dbReference type="ARBA" id="ARBA00012891"/>
    </source>
</evidence>
<keyword evidence="5" id="KW-0238">DNA-binding</keyword>
<name>A0ABR6NCE6_9SPHN</name>
<keyword evidence="10" id="KW-1185">Reference proteome</keyword>
<dbReference type="RefSeq" id="WP_184150738.1">
    <property type="nucleotide sequence ID" value="NZ_JACHKA010000001.1"/>
</dbReference>
<dbReference type="EC" id="5.6.2.1" evidence="3"/>
<proteinExistence type="inferred from homology"/>
<evidence type="ECO:0000313" key="10">
    <source>
        <dbReference type="Proteomes" id="UP001138540"/>
    </source>
</evidence>
<evidence type="ECO:0000259" key="8">
    <source>
        <dbReference type="Pfam" id="PF21338"/>
    </source>
</evidence>
<keyword evidence="6 9" id="KW-0413">Isomerase</keyword>
<dbReference type="InterPro" id="IPR013500">
    <property type="entry name" value="TopoI_cat_euk"/>
</dbReference>
<dbReference type="InterPro" id="IPR011010">
    <property type="entry name" value="DNA_brk_join_enz"/>
</dbReference>
<organism evidence="9 10">
    <name type="scientific">Sphingobium lignivorans</name>
    <dbReference type="NCBI Taxonomy" id="2735886"/>
    <lineage>
        <taxon>Bacteria</taxon>
        <taxon>Pseudomonadati</taxon>
        <taxon>Pseudomonadota</taxon>
        <taxon>Alphaproteobacteria</taxon>
        <taxon>Sphingomonadales</taxon>
        <taxon>Sphingomonadaceae</taxon>
        <taxon>Sphingobium</taxon>
    </lineage>
</organism>
<dbReference type="GO" id="GO:0003917">
    <property type="term" value="F:DNA topoisomerase type I (single strand cut, ATP-independent) activity"/>
    <property type="evidence" value="ECO:0007669"/>
    <property type="project" value="UniProtKB-EC"/>
</dbReference>
<feature type="domain" description="DNA topoisomerase I catalytic core eukaryotic-type" evidence="7">
    <location>
        <begin position="86"/>
        <end position="254"/>
    </location>
</feature>
<comment type="similarity">
    <text evidence="2">Belongs to the type IB topoisomerase family.</text>
</comment>
<gene>
    <name evidence="9" type="ORF">HNP60_000934</name>
</gene>
<accession>A0ABR6NCE6</accession>
<reference evidence="9 10" key="1">
    <citation type="submission" date="2020-08" db="EMBL/GenBank/DDBJ databases">
        <title>Exploring microbial biodiversity for novel pathways involved in the catabolism of aromatic compounds derived from lignin.</title>
        <authorList>
            <person name="Elkins J."/>
        </authorList>
    </citation>
    <scope>NUCLEOTIDE SEQUENCE [LARGE SCALE GENOMIC DNA]</scope>
    <source>
        <strain evidence="9 10">B1D3A</strain>
    </source>
</reference>
<evidence type="ECO:0000313" key="9">
    <source>
        <dbReference type="EMBL" id="MBB5984960.1"/>
    </source>
</evidence>
<dbReference type="InterPro" id="IPR014711">
    <property type="entry name" value="TopoI_cat_a-hlx-sub_euk"/>
</dbReference>
<dbReference type="PROSITE" id="PS52038">
    <property type="entry name" value="TOPO_IB_2"/>
    <property type="match status" value="1"/>
</dbReference>
<dbReference type="SUPFAM" id="SSF55869">
    <property type="entry name" value="DNA topoisomerase I domain"/>
    <property type="match status" value="1"/>
</dbReference>
<dbReference type="Gene3D" id="1.10.132.120">
    <property type="match status" value="1"/>
</dbReference>